<organism evidence="1 2">
    <name type="scientific">Mycena alexandri</name>
    <dbReference type="NCBI Taxonomy" id="1745969"/>
    <lineage>
        <taxon>Eukaryota</taxon>
        <taxon>Fungi</taxon>
        <taxon>Dikarya</taxon>
        <taxon>Basidiomycota</taxon>
        <taxon>Agaricomycotina</taxon>
        <taxon>Agaricomycetes</taxon>
        <taxon>Agaricomycetidae</taxon>
        <taxon>Agaricales</taxon>
        <taxon>Marasmiineae</taxon>
        <taxon>Mycenaceae</taxon>
        <taxon>Mycena</taxon>
    </lineage>
</organism>
<evidence type="ECO:0000313" key="2">
    <source>
        <dbReference type="Proteomes" id="UP001218188"/>
    </source>
</evidence>
<dbReference type="AlphaFoldDB" id="A0AAD6TC26"/>
<keyword evidence="2" id="KW-1185">Reference proteome</keyword>
<name>A0AAD6TC26_9AGAR</name>
<gene>
    <name evidence="1" type="ORF">C8F04DRAFT_1077179</name>
</gene>
<dbReference type="EMBL" id="JARJCM010000013">
    <property type="protein sequence ID" value="KAJ7042265.1"/>
    <property type="molecule type" value="Genomic_DNA"/>
</dbReference>
<evidence type="ECO:0000313" key="1">
    <source>
        <dbReference type="EMBL" id="KAJ7042265.1"/>
    </source>
</evidence>
<sequence length="180" mass="20045">MLQSRTHLVPAISRLGLHSNARTRAIHHTTRAAAYPVLALKQGSAPRYIARQCGKSTGRACPYLLRCECTIPSPSVIAVAPRQHRTSAAPKPEGKTTLTTKRVEKVRRVRKRLTKVCPAQSTNLVTTTASEYLDRNLFKYWPEHATKVGNSKPSGERQIMNGKEYPATVSLRASRNQYIL</sequence>
<accession>A0AAD6TC26</accession>
<reference evidence="1" key="1">
    <citation type="submission" date="2023-03" db="EMBL/GenBank/DDBJ databases">
        <title>Massive genome expansion in bonnet fungi (Mycena s.s.) driven by repeated elements and novel gene families across ecological guilds.</title>
        <authorList>
            <consortium name="Lawrence Berkeley National Laboratory"/>
            <person name="Harder C.B."/>
            <person name="Miyauchi S."/>
            <person name="Viragh M."/>
            <person name="Kuo A."/>
            <person name="Thoen E."/>
            <person name="Andreopoulos B."/>
            <person name="Lu D."/>
            <person name="Skrede I."/>
            <person name="Drula E."/>
            <person name="Henrissat B."/>
            <person name="Morin E."/>
            <person name="Kohler A."/>
            <person name="Barry K."/>
            <person name="LaButti K."/>
            <person name="Morin E."/>
            <person name="Salamov A."/>
            <person name="Lipzen A."/>
            <person name="Mereny Z."/>
            <person name="Hegedus B."/>
            <person name="Baldrian P."/>
            <person name="Stursova M."/>
            <person name="Weitz H."/>
            <person name="Taylor A."/>
            <person name="Grigoriev I.V."/>
            <person name="Nagy L.G."/>
            <person name="Martin F."/>
            <person name="Kauserud H."/>
        </authorList>
    </citation>
    <scope>NUCLEOTIDE SEQUENCE</scope>
    <source>
        <strain evidence="1">CBHHK200</strain>
    </source>
</reference>
<proteinExistence type="predicted"/>
<comment type="caution">
    <text evidence="1">The sequence shown here is derived from an EMBL/GenBank/DDBJ whole genome shotgun (WGS) entry which is preliminary data.</text>
</comment>
<dbReference type="Proteomes" id="UP001218188">
    <property type="component" value="Unassembled WGS sequence"/>
</dbReference>
<protein>
    <submittedName>
        <fullName evidence="1">Uncharacterized protein</fullName>
    </submittedName>
</protein>